<evidence type="ECO:0000256" key="1">
    <source>
        <dbReference type="ARBA" id="ARBA00023015"/>
    </source>
</evidence>
<dbReference type="Proteomes" id="UP001500279">
    <property type="component" value="Unassembled WGS sequence"/>
</dbReference>
<comment type="caution">
    <text evidence="6">The sequence shown here is derived from an EMBL/GenBank/DDBJ whole genome shotgun (WGS) entry which is preliminary data.</text>
</comment>
<keyword evidence="7" id="KW-1185">Reference proteome</keyword>
<feature type="region of interest" description="Disordered" evidence="4">
    <location>
        <begin position="1"/>
        <end position="83"/>
    </location>
</feature>
<feature type="domain" description="HTH gntR-type" evidence="5">
    <location>
        <begin position="85"/>
        <end position="154"/>
    </location>
</feature>
<dbReference type="RefSeq" id="WP_231010212.1">
    <property type="nucleotide sequence ID" value="NZ_BAAAEW010000047.1"/>
</dbReference>
<dbReference type="PANTHER" id="PTHR43537">
    <property type="entry name" value="TRANSCRIPTIONAL REGULATOR, GNTR FAMILY"/>
    <property type="match status" value="1"/>
</dbReference>
<dbReference type="PANTHER" id="PTHR43537:SF5">
    <property type="entry name" value="UXU OPERON TRANSCRIPTIONAL REGULATOR"/>
    <property type="match status" value="1"/>
</dbReference>
<evidence type="ECO:0000256" key="4">
    <source>
        <dbReference type="SAM" id="MobiDB-lite"/>
    </source>
</evidence>
<dbReference type="InterPro" id="IPR036388">
    <property type="entry name" value="WH-like_DNA-bd_sf"/>
</dbReference>
<evidence type="ECO:0000256" key="3">
    <source>
        <dbReference type="ARBA" id="ARBA00023163"/>
    </source>
</evidence>
<organism evidence="6 7">
    <name type="scientific">Ideonella azotifigens</name>
    <dbReference type="NCBI Taxonomy" id="513160"/>
    <lineage>
        <taxon>Bacteria</taxon>
        <taxon>Pseudomonadati</taxon>
        <taxon>Pseudomonadota</taxon>
        <taxon>Betaproteobacteria</taxon>
        <taxon>Burkholderiales</taxon>
        <taxon>Sphaerotilaceae</taxon>
        <taxon>Ideonella</taxon>
    </lineage>
</organism>
<keyword evidence="2" id="KW-0238">DNA-binding</keyword>
<keyword evidence="1" id="KW-0805">Transcription regulation</keyword>
<dbReference type="PROSITE" id="PS50949">
    <property type="entry name" value="HTH_GNTR"/>
    <property type="match status" value="1"/>
</dbReference>
<dbReference type="Gene3D" id="1.20.120.530">
    <property type="entry name" value="GntR ligand-binding domain-like"/>
    <property type="match status" value="1"/>
</dbReference>
<name>A0ABP3VS61_9BURK</name>
<feature type="compositionally biased region" description="Polar residues" evidence="4">
    <location>
        <begin position="73"/>
        <end position="83"/>
    </location>
</feature>
<gene>
    <name evidence="6" type="ORF">GCM10009107_57570</name>
</gene>
<feature type="compositionally biased region" description="Low complexity" evidence="4">
    <location>
        <begin position="52"/>
        <end position="70"/>
    </location>
</feature>
<dbReference type="Pfam" id="PF00392">
    <property type="entry name" value="GntR"/>
    <property type="match status" value="1"/>
</dbReference>
<dbReference type="InterPro" id="IPR011711">
    <property type="entry name" value="GntR_C"/>
</dbReference>
<evidence type="ECO:0000313" key="6">
    <source>
        <dbReference type="EMBL" id="GAA0768071.1"/>
    </source>
</evidence>
<dbReference type="InterPro" id="IPR008920">
    <property type="entry name" value="TF_FadR/GntR_C"/>
</dbReference>
<feature type="compositionally biased region" description="Low complexity" evidence="4">
    <location>
        <begin position="24"/>
        <end position="45"/>
    </location>
</feature>
<dbReference type="SMART" id="SM00895">
    <property type="entry name" value="FCD"/>
    <property type="match status" value="1"/>
</dbReference>
<dbReference type="Pfam" id="PF07729">
    <property type="entry name" value="FCD"/>
    <property type="match status" value="1"/>
</dbReference>
<reference evidence="7" key="1">
    <citation type="journal article" date="2019" name="Int. J. Syst. Evol. Microbiol.">
        <title>The Global Catalogue of Microorganisms (GCM) 10K type strain sequencing project: providing services to taxonomists for standard genome sequencing and annotation.</title>
        <authorList>
            <consortium name="The Broad Institute Genomics Platform"/>
            <consortium name="The Broad Institute Genome Sequencing Center for Infectious Disease"/>
            <person name="Wu L."/>
            <person name="Ma J."/>
        </authorList>
    </citation>
    <scope>NUCLEOTIDE SEQUENCE [LARGE SCALE GENOMIC DNA]</scope>
    <source>
        <strain evidence="7">JCM 15503</strain>
    </source>
</reference>
<dbReference type="SUPFAM" id="SSF46785">
    <property type="entry name" value="Winged helix' DNA-binding domain"/>
    <property type="match status" value="1"/>
</dbReference>
<accession>A0ABP3VS61</accession>
<dbReference type="InterPro" id="IPR036390">
    <property type="entry name" value="WH_DNA-bd_sf"/>
</dbReference>
<dbReference type="SUPFAM" id="SSF48008">
    <property type="entry name" value="GntR ligand-binding domain-like"/>
    <property type="match status" value="1"/>
</dbReference>
<evidence type="ECO:0000256" key="2">
    <source>
        <dbReference type="ARBA" id="ARBA00023125"/>
    </source>
</evidence>
<dbReference type="InterPro" id="IPR000524">
    <property type="entry name" value="Tscrpt_reg_HTH_GntR"/>
</dbReference>
<dbReference type="EMBL" id="BAAAEW010000047">
    <property type="protein sequence ID" value="GAA0768071.1"/>
    <property type="molecule type" value="Genomic_DNA"/>
</dbReference>
<evidence type="ECO:0000259" key="5">
    <source>
        <dbReference type="PROSITE" id="PS50949"/>
    </source>
</evidence>
<sequence>MAVPKPGARATTAKKSVAEKKSKPAAAKQAAAAAPKPSPKAAARPAPKRVAKPVPKALVKAAAKPAAKPRTTGLPTTQAEGRASTSLVKRAVDALRQRILAVTGPDDAFLGSEEQLIATLGVSRPTFRQAARLLEHEALLKIKRGIGGGFFAQPPSVQAVSRMAAIFLSSQGATLQQIANATAPVIEEAAGALAGTSDASVRRRLAEHVKQHAGFEASPDEGHRVQAVLAFDALVGQLSGNPALALMLNLLHGLVRDPEHGLFRVTPARARAHAEYQQQLAAAVQKRDVATARQLARQHSASLSSGLPKGTLAAA</sequence>
<protein>
    <recommendedName>
        <fullName evidence="5">HTH gntR-type domain-containing protein</fullName>
    </recommendedName>
</protein>
<proteinExistence type="predicted"/>
<dbReference type="Gene3D" id="1.10.10.10">
    <property type="entry name" value="Winged helix-like DNA-binding domain superfamily/Winged helix DNA-binding domain"/>
    <property type="match status" value="1"/>
</dbReference>
<evidence type="ECO:0000313" key="7">
    <source>
        <dbReference type="Proteomes" id="UP001500279"/>
    </source>
</evidence>
<keyword evidence="3" id="KW-0804">Transcription</keyword>